<evidence type="ECO:0000256" key="9">
    <source>
        <dbReference type="NCBIfam" id="TIGR02209"/>
    </source>
</evidence>
<dbReference type="STRING" id="64969.SAMN02745127_00183"/>
<accession>A0A1V4T877</accession>
<dbReference type="HAMAP" id="MF_00910">
    <property type="entry name" value="FtsL"/>
    <property type="match status" value="1"/>
</dbReference>
<keyword evidence="2 8" id="KW-1003">Cell membrane</keyword>
<dbReference type="InterPro" id="IPR011922">
    <property type="entry name" value="Cell_div_FtsL"/>
</dbReference>
<keyword evidence="11" id="KW-1185">Reference proteome</keyword>
<dbReference type="PANTHER" id="PTHR37479">
    <property type="entry name" value="CELL DIVISION PROTEIN FTSL"/>
    <property type="match status" value="1"/>
</dbReference>
<evidence type="ECO:0000256" key="7">
    <source>
        <dbReference type="ARBA" id="ARBA00023306"/>
    </source>
</evidence>
<dbReference type="AlphaFoldDB" id="A0A1V4T877"/>
<keyword evidence="6 8" id="KW-0472">Membrane</keyword>
<dbReference type="GO" id="GO:0005886">
    <property type="term" value="C:plasma membrane"/>
    <property type="evidence" value="ECO:0007669"/>
    <property type="project" value="UniProtKB-SubCell"/>
</dbReference>
<keyword evidence="4 8" id="KW-0812">Transmembrane</keyword>
<comment type="subunit">
    <text evidence="8">Part of a complex composed of FtsB, FtsL and FtsQ.</text>
</comment>
<evidence type="ECO:0000256" key="2">
    <source>
        <dbReference type="ARBA" id="ARBA00022475"/>
    </source>
</evidence>
<evidence type="ECO:0000256" key="3">
    <source>
        <dbReference type="ARBA" id="ARBA00022618"/>
    </source>
</evidence>
<evidence type="ECO:0000256" key="1">
    <source>
        <dbReference type="ARBA" id="ARBA00004401"/>
    </source>
</evidence>
<keyword evidence="7 8" id="KW-0131">Cell cycle</keyword>
<dbReference type="Proteomes" id="UP000191418">
    <property type="component" value="Unassembled WGS sequence"/>
</dbReference>
<name>A0A1V4T877_9GAMM</name>
<evidence type="ECO:0000256" key="6">
    <source>
        <dbReference type="ARBA" id="ARBA00023136"/>
    </source>
</evidence>
<evidence type="ECO:0000256" key="4">
    <source>
        <dbReference type="ARBA" id="ARBA00022692"/>
    </source>
</evidence>
<dbReference type="EMBL" id="MTSM01000005">
    <property type="protein sequence ID" value="OPX56154.1"/>
    <property type="molecule type" value="Genomic_DNA"/>
</dbReference>
<evidence type="ECO:0000313" key="10">
    <source>
        <dbReference type="EMBL" id="OPX56154.1"/>
    </source>
</evidence>
<dbReference type="NCBIfam" id="TIGR02209">
    <property type="entry name" value="ftsL_broad"/>
    <property type="match status" value="1"/>
</dbReference>
<sequence>MLPSRVPYSAILFIGFTLLTLVSSLLVVYAAYENRQAYTQLQALERRQLQYEVEWGQLILERSTLASPSRIEQIARDSLQMQLISPNQVQVMK</sequence>
<dbReference type="PANTHER" id="PTHR37479:SF1">
    <property type="entry name" value="CELL DIVISION PROTEIN FTSL"/>
    <property type="match status" value="1"/>
</dbReference>
<comment type="function">
    <text evidence="8">Essential cell division protein. May link together the upstream cell division proteins, which are predominantly cytoplasmic, with the downstream cell division proteins, which are predominantly periplasmic.</text>
</comment>
<keyword evidence="3 8" id="KW-0132">Cell division</keyword>
<keyword evidence="8" id="KW-0997">Cell inner membrane</keyword>
<evidence type="ECO:0000313" key="11">
    <source>
        <dbReference type="Proteomes" id="UP000191418"/>
    </source>
</evidence>
<proteinExistence type="inferred from homology"/>
<comment type="caution">
    <text evidence="10">The sequence shown here is derived from an EMBL/GenBank/DDBJ whole genome shotgun (WGS) entry which is preliminary data.</text>
</comment>
<feature type="transmembrane region" description="Helical" evidence="8">
    <location>
        <begin position="6"/>
        <end position="32"/>
    </location>
</feature>
<gene>
    <name evidence="8" type="primary">ftsL</name>
    <name evidence="10" type="ORF">BTE48_06130</name>
</gene>
<dbReference type="GO" id="GO:0043093">
    <property type="term" value="P:FtsZ-dependent cytokinesis"/>
    <property type="evidence" value="ECO:0007669"/>
    <property type="project" value="UniProtKB-UniRule"/>
</dbReference>
<dbReference type="Pfam" id="PF04999">
    <property type="entry name" value="FtsL"/>
    <property type="match status" value="1"/>
</dbReference>
<comment type="subcellular location">
    <subcellularLocation>
        <location evidence="8">Cell inner membrane</location>
        <topology evidence="8">Single-pass type II membrane protein</topology>
    </subcellularLocation>
    <subcellularLocation>
        <location evidence="1">Cell membrane</location>
        <topology evidence="1">Single-pass type II membrane protein</topology>
    </subcellularLocation>
    <text evidence="8">Localizes to the division septum where it forms a ring structure.</text>
</comment>
<reference evidence="10 11" key="1">
    <citation type="submission" date="2017-01" db="EMBL/GenBank/DDBJ databases">
        <title>Genome Sequencing of a Marine Spirillum, Oceanospirillum multiglobuliferum ATCC 33336, from Japan.</title>
        <authorList>
            <person name="Carney J.G."/>
            <person name="Trachtenberg A.M."/>
            <person name="Rheaume B.A."/>
            <person name="Linnane J.D."/>
            <person name="Pitts N.L."/>
            <person name="Mykles D.L."/>
            <person name="Maclea K.S."/>
        </authorList>
    </citation>
    <scope>NUCLEOTIDE SEQUENCE [LARGE SCALE GENOMIC DNA]</scope>
    <source>
        <strain evidence="10 11">ATCC 33336</strain>
    </source>
</reference>
<keyword evidence="5 8" id="KW-1133">Transmembrane helix</keyword>
<evidence type="ECO:0000256" key="5">
    <source>
        <dbReference type="ARBA" id="ARBA00022989"/>
    </source>
</evidence>
<protein>
    <recommendedName>
        <fullName evidence="8 9">Cell division protein FtsL</fullName>
    </recommendedName>
</protein>
<comment type="similarity">
    <text evidence="8">Belongs to the FtsL family.</text>
</comment>
<dbReference type="GO" id="GO:0032153">
    <property type="term" value="C:cell division site"/>
    <property type="evidence" value="ECO:0007669"/>
    <property type="project" value="UniProtKB-UniRule"/>
</dbReference>
<organism evidence="10 11">
    <name type="scientific">Oceanospirillum multiglobuliferum</name>
    <dbReference type="NCBI Taxonomy" id="64969"/>
    <lineage>
        <taxon>Bacteria</taxon>
        <taxon>Pseudomonadati</taxon>
        <taxon>Pseudomonadota</taxon>
        <taxon>Gammaproteobacteria</taxon>
        <taxon>Oceanospirillales</taxon>
        <taxon>Oceanospirillaceae</taxon>
        <taxon>Oceanospirillum</taxon>
    </lineage>
</organism>
<evidence type="ECO:0000256" key="8">
    <source>
        <dbReference type="HAMAP-Rule" id="MF_00910"/>
    </source>
</evidence>